<dbReference type="PANTHER" id="PTHR46796">
    <property type="entry name" value="HTH-TYPE TRANSCRIPTIONAL ACTIVATOR RHAS-RELATED"/>
    <property type="match status" value="1"/>
</dbReference>
<keyword evidence="3" id="KW-0804">Transcription</keyword>
<organism evidence="5 6">
    <name type="scientific">Rhodococcoides kroppenstedtii</name>
    <dbReference type="NCBI Taxonomy" id="293050"/>
    <lineage>
        <taxon>Bacteria</taxon>
        <taxon>Bacillati</taxon>
        <taxon>Actinomycetota</taxon>
        <taxon>Actinomycetes</taxon>
        <taxon>Mycobacteriales</taxon>
        <taxon>Nocardiaceae</taxon>
        <taxon>Rhodococcoides</taxon>
    </lineage>
</organism>
<dbReference type="InterPro" id="IPR018062">
    <property type="entry name" value="HTH_AraC-typ_CS"/>
</dbReference>
<accession>A0ABS7NVG9</accession>
<keyword evidence="6" id="KW-1185">Reference proteome</keyword>
<dbReference type="InterPro" id="IPR018060">
    <property type="entry name" value="HTH_AraC"/>
</dbReference>
<dbReference type="Pfam" id="PF14525">
    <property type="entry name" value="AraC_binding_2"/>
    <property type="match status" value="1"/>
</dbReference>
<dbReference type="SMART" id="SM00342">
    <property type="entry name" value="HTH_ARAC"/>
    <property type="match status" value="1"/>
</dbReference>
<evidence type="ECO:0000259" key="4">
    <source>
        <dbReference type="PROSITE" id="PS01124"/>
    </source>
</evidence>
<dbReference type="PROSITE" id="PS00041">
    <property type="entry name" value="HTH_ARAC_FAMILY_1"/>
    <property type="match status" value="1"/>
</dbReference>
<dbReference type="Gene3D" id="1.10.10.60">
    <property type="entry name" value="Homeodomain-like"/>
    <property type="match status" value="1"/>
</dbReference>
<evidence type="ECO:0000313" key="5">
    <source>
        <dbReference type="EMBL" id="MBY6321400.1"/>
    </source>
</evidence>
<protein>
    <submittedName>
        <fullName evidence="5">AraC family transcriptional regulator</fullName>
    </submittedName>
</protein>
<gene>
    <name evidence="5" type="ORF">HQ605_11240</name>
</gene>
<dbReference type="PROSITE" id="PS01124">
    <property type="entry name" value="HTH_ARAC_FAMILY_2"/>
    <property type="match status" value="1"/>
</dbReference>
<dbReference type="SUPFAM" id="SSF46689">
    <property type="entry name" value="Homeodomain-like"/>
    <property type="match status" value="1"/>
</dbReference>
<dbReference type="RefSeq" id="WP_068103258.1">
    <property type="nucleotide sequence ID" value="NZ_JABUKE010000012.1"/>
</dbReference>
<keyword evidence="2" id="KW-0238">DNA-binding</keyword>
<reference evidence="5 6" key="1">
    <citation type="submission" date="2020-06" db="EMBL/GenBank/DDBJ databases">
        <title>Taxonomy, biology and ecology of Rhodococcus bacteria occurring in California pistachio and other woody hosts as revealed by genome sequence analyses.</title>
        <authorList>
            <person name="Gai Y."/>
            <person name="Riely B."/>
        </authorList>
    </citation>
    <scope>NUCLEOTIDE SEQUENCE [LARGE SCALE GENOMIC DNA]</scope>
    <source>
        <strain evidence="5 6">BP-284</strain>
    </source>
</reference>
<dbReference type="EMBL" id="JABUKG010000010">
    <property type="protein sequence ID" value="MBY6321400.1"/>
    <property type="molecule type" value="Genomic_DNA"/>
</dbReference>
<evidence type="ECO:0000256" key="2">
    <source>
        <dbReference type="ARBA" id="ARBA00023125"/>
    </source>
</evidence>
<comment type="caution">
    <text evidence="5">The sequence shown here is derived from an EMBL/GenBank/DDBJ whole genome shotgun (WGS) entry which is preliminary data.</text>
</comment>
<evidence type="ECO:0000256" key="3">
    <source>
        <dbReference type="ARBA" id="ARBA00023163"/>
    </source>
</evidence>
<name>A0ABS7NVG9_9NOCA</name>
<evidence type="ECO:0000256" key="1">
    <source>
        <dbReference type="ARBA" id="ARBA00023015"/>
    </source>
</evidence>
<dbReference type="InterPro" id="IPR035418">
    <property type="entry name" value="AraC-bd_2"/>
</dbReference>
<feature type="domain" description="HTH araC/xylS-type" evidence="4">
    <location>
        <begin position="212"/>
        <end position="312"/>
    </location>
</feature>
<dbReference type="InterPro" id="IPR050204">
    <property type="entry name" value="AraC_XylS_family_regulators"/>
</dbReference>
<proteinExistence type="predicted"/>
<evidence type="ECO:0000313" key="6">
    <source>
        <dbReference type="Proteomes" id="UP001520140"/>
    </source>
</evidence>
<dbReference type="InterPro" id="IPR009057">
    <property type="entry name" value="Homeodomain-like_sf"/>
</dbReference>
<dbReference type="Pfam" id="PF12833">
    <property type="entry name" value="HTH_18"/>
    <property type="match status" value="1"/>
</dbReference>
<keyword evidence="1" id="KW-0805">Transcription regulation</keyword>
<sequence length="312" mass="34020">MNQSPESRRPTDWDEVHDVVADAYFPHELRPLGRGDASGYRLESSTLGPSVLARIGFGSAVSIESDHPGAFGINIPLTGHLITRVAGRDVVSTPGQATINPPDTRTVISDWSESCQIIGFKVDRDHLGREIDRIAGQPGRRLPSQLDLSSGAGAEWRALVTAASRQAFRESTLLRNDVMARQLSDMLTTALILVALPPEESDGVAPRPRIVKRVMDAVEADPARGWTAGDFAQIAAVGARRLQQGFREYVGMTPMEYLLDVRLGHIHADLLRADDDSTVTEVAARWGLLHTGRFAAAYRRKYGVPPSATRRG</sequence>
<dbReference type="Proteomes" id="UP001520140">
    <property type="component" value="Unassembled WGS sequence"/>
</dbReference>